<keyword evidence="1" id="KW-1133">Transmembrane helix</keyword>
<feature type="domain" description="PI-PLC Y-box" evidence="2">
    <location>
        <begin position="119"/>
        <end position="175"/>
    </location>
</feature>
<comment type="caution">
    <text evidence="3">The sequence shown here is derived from an EMBL/GenBank/DDBJ whole genome shotgun (WGS) entry which is preliminary data.</text>
</comment>
<accession>A0ABN9QZG4</accession>
<keyword evidence="4" id="KW-1185">Reference proteome</keyword>
<dbReference type="EMBL" id="CAUYUJ010004991">
    <property type="protein sequence ID" value="CAK0811817.1"/>
    <property type="molecule type" value="Genomic_DNA"/>
</dbReference>
<feature type="transmembrane region" description="Helical" evidence="1">
    <location>
        <begin position="235"/>
        <end position="259"/>
    </location>
</feature>
<protein>
    <recommendedName>
        <fullName evidence="2">PI-PLC Y-box domain-containing protein</fullName>
    </recommendedName>
</protein>
<sequence>MTGETESLSSVSSRRSSVQVFGAGMLLGILHVLSGPDHLSALVTLSVGGSWRAFHLGLRWGCGHSSGLFLMTFLFFHFKIDLEKLGPYCEALVGLFMIALGLGSGYRVLREATPEVTIELQGLSEAGSDGAIRLDGDAGRRPILQWRQRDICEREERRARADSDGEMPSRVWAEGVLGSLGGEHSHTGTRWLDIRSIHNPLLQKLAAMGIGIVHGIAGPGGVLGVVPAVELHDPLLATLYLGSFCVASIIVMGVFAAAFGEVTSRVAQRRGGNAGLLRCMSLASAGLSLVVGLAWMVLLYFGVLDQVFP</sequence>
<keyword evidence="1" id="KW-0472">Membrane</keyword>
<dbReference type="PANTHER" id="PTHR33876:SF4">
    <property type="entry name" value="CHLOROPLAST PROTEIN FOR GROWTH AND FERTILITY 2"/>
    <property type="match status" value="1"/>
</dbReference>
<evidence type="ECO:0000313" key="3">
    <source>
        <dbReference type="EMBL" id="CAK0811817.1"/>
    </source>
</evidence>
<reference evidence="3" key="1">
    <citation type="submission" date="2023-10" db="EMBL/GenBank/DDBJ databases">
        <authorList>
            <person name="Chen Y."/>
            <person name="Shah S."/>
            <person name="Dougan E. K."/>
            <person name="Thang M."/>
            <person name="Chan C."/>
        </authorList>
    </citation>
    <scope>NUCLEOTIDE SEQUENCE [LARGE SCALE GENOMIC DNA]</scope>
</reference>
<dbReference type="PANTHER" id="PTHR33876">
    <property type="entry name" value="UNNAMED PRODUCT"/>
    <property type="match status" value="1"/>
</dbReference>
<feature type="transmembrane region" description="Helical" evidence="1">
    <location>
        <begin position="90"/>
        <end position="109"/>
    </location>
</feature>
<feature type="transmembrane region" description="Helical" evidence="1">
    <location>
        <begin position="20"/>
        <end position="45"/>
    </location>
</feature>
<name>A0ABN9QZG4_9DINO</name>
<organism evidence="3 4">
    <name type="scientific">Prorocentrum cordatum</name>
    <dbReference type="NCBI Taxonomy" id="2364126"/>
    <lineage>
        <taxon>Eukaryota</taxon>
        <taxon>Sar</taxon>
        <taxon>Alveolata</taxon>
        <taxon>Dinophyceae</taxon>
        <taxon>Prorocentrales</taxon>
        <taxon>Prorocentraceae</taxon>
        <taxon>Prorocentrum</taxon>
    </lineage>
</organism>
<dbReference type="InterPro" id="IPR001711">
    <property type="entry name" value="PLipase_C_Pinositol-sp_Y"/>
</dbReference>
<dbReference type="InterPro" id="IPR052776">
    <property type="entry name" value="Chloro_ReproSupport/MetalTrans"/>
</dbReference>
<gene>
    <name evidence="3" type="ORF">PCOR1329_LOCUS16300</name>
</gene>
<feature type="transmembrane region" description="Helical" evidence="1">
    <location>
        <begin position="57"/>
        <end position="78"/>
    </location>
</feature>
<feature type="transmembrane region" description="Helical" evidence="1">
    <location>
        <begin position="205"/>
        <end position="229"/>
    </location>
</feature>
<proteinExistence type="predicted"/>
<keyword evidence="1" id="KW-0812">Transmembrane</keyword>
<feature type="transmembrane region" description="Helical" evidence="1">
    <location>
        <begin position="280"/>
        <end position="303"/>
    </location>
</feature>
<evidence type="ECO:0000259" key="2">
    <source>
        <dbReference type="PROSITE" id="PS50008"/>
    </source>
</evidence>
<dbReference type="PROSITE" id="PS50008">
    <property type="entry name" value="PIPLC_Y_DOMAIN"/>
    <property type="match status" value="1"/>
</dbReference>
<dbReference type="Proteomes" id="UP001189429">
    <property type="component" value="Unassembled WGS sequence"/>
</dbReference>
<evidence type="ECO:0000256" key="1">
    <source>
        <dbReference type="SAM" id="Phobius"/>
    </source>
</evidence>
<evidence type="ECO:0000313" key="4">
    <source>
        <dbReference type="Proteomes" id="UP001189429"/>
    </source>
</evidence>